<dbReference type="EMBL" id="UINC01183940">
    <property type="protein sequence ID" value="SVD94924.1"/>
    <property type="molecule type" value="Genomic_DNA"/>
</dbReference>
<protein>
    <submittedName>
        <fullName evidence="1">Uncharacterized protein</fullName>
    </submittedName>
</protein>
<evidence type="ECO:0000313" key="1">
    <source>
        <dbReference type="EMBL" id="SVD94924.1"/>
    </source>
</evidence>
<dbReference type="AlphaFoldDB" id="A0A382ZHC5"/>
<name>A0A382ZHC5_9ZZZZ</name>
<accession>A0A382ZHC5</accession>
<organism evidence="1">
    <name type="scientific">marine metagenome</name>
    <dbReference type="NCBI Taxonomy" id="408172"/>
    <lineage>
        <taxon>unclassified sequences</taxon>
        <taxon>metagenomes</taxon>
        <taxon>ecological metagenomes</taxon>
    </lineage>
</organism>
<feature type="non-terminal residue" evidence="1">
    <location>
        <position position="43"/>
    </location>
</feature>
<feature type="non-terminal residue" evidence="1">
    <location>
        <position position="1"/>
    </location>
</feature>
<sequence length="43" mass="4694">MADRFPLILNTSTNQIQEIPSGDNLDLTGNNIKSVSQVIFTGM</sequence>
<reference evidence="1" key="1">
    <citation type="submission" date="2018-05" db="EMBL/GenBank/DDBJ databases">
        <authorList>
            <person name="Lanie J.A."/>
            <person name="Ng W.-L."/>
            <person name="Kazmierczak K.M."/>
            <person name="Andrzejewski T.M."/>
            <person name="Davidsen T.M."/>
            <person name="Wayne K.J."/>
            <person name="Tettelin H."/>
            <person name="Glass J.I."/>
            <person name="Rusch D."/>
            <person name="Podicherti R."/>
            <person name="Tsui H.-C.T."/>
            <person name="Winkler M.E."/>
        </authorList>
    </citation>
    <scope>NUCLEOTIDE SEQUENCE</scope>
</reference>
<proteinExistence type="predicted"/>
<gene>
    <name evidence="1" type="ORF">METZ01_LOCUS447778</name>
</gene>